<name>A0A1M5PL30_9BRAD</name>
<dbReference type="Proteomes" id="UP000189796">
    <property type="component" value="Chromosome I"/>
</dbReference>
<dbReference type="InterPro" id="IPR005804">
    <property type="entry name" value="FA_desaturase_dom"/>
</dbReference>
<feature type="transmembrane region" description="Helical" evidence="2">
    <location>
        <begin position="204"/>
        <end position="222"/>
    </location>
</feature>
<feature type="transmembrane region" description="Helical" evidence="2">
    <location>
        <begin position="54"/>
        <end position="74"/>
    </location>
</feature>
<evidence type="ECO:0000313" key="4">
    <source>
        <dbReference type="EMBL" id="SHH02410.1"/>
    </source>
</evidence>
<keyword evidence="2" id="KW-0472">Membrane</keyword>
<feature type="compositionally biased region" description="Polar residues" evidence="1">
    <location>
        <begin position="1"/>
        <end position="11"/>
    </location>
</feature>
<dbReference type="AlphaFoldDB" id="A0A1M5PL30"/>
<sequence length="346" mass="40172">MSSGDRSFITENSDDDDENAVSAGSYRATRRLVLAAVADRASESWFERHDGPTLLVTLAIYTSWLFLLVLHRYVPWWITVPLAGYVVQWHFSLQHEAIHGLRGIPGWLRRALVWPPLGVWFPFELYRRSHSRHHRNHHLTYPGEDTESYYHEEEDWEDYGDLSRWLLIVNQTFLGRLLIGPFLLTPHFFIKEVGKIVAGDLADLGIWVRHIIAVALILLLAAEAFEVSALQYLAEFVYPGLVLGMMRSFTEHRWGERPSERTAVVESNWVFGLLFLWNNLHVVHHAFPTLSWWKVPRVWRQHREQIQAYNGGFVFRGYGEIAKRWLLTPNFIPVHPPSSVSRNSAS</sequence>
<dbReference type="Pfam" id="PF00487">
    <property type="entry name" value="FA_desaturase"/>
    <property type="match status" value="1"/>
</dbReference>
<dbReference type="OrthoDB" id="784276at2"/>
<keyword evidence="2" id="KW-0812">Transmembrane</keyword>
<evidence type="ECO:0000256" key="2">
    <source>
        <dbReference type="SAM" id="Phobius"/>
    </source>
</evidence>
<feature type="domain" description="Fatty acid desaturase" evidence="3">
    <location>
        <begin position="75"/>
        <end position="313"/>
    </location>
</feature>
<feature type="transmembrane region" description="Helical" evidence="2">
    <location>
        <begin position="165"/>
        <end position="184"/>
    </location>
</feature>
<protein>
    <submittedName>
        <fullName evidence="4">Fatty acid desaturase</fullName>
    </submittedName>
</protein>
<accession>A0A1M5PL30</accession>
<reference evidence="4 5" key="1">
    <citation type="submission" date="2016-11" db="EMBL/GenBank/DDBJ databases">
        <authorList>
            <person name="Jaros S."/>
            <person name="Januszkiewicz K."/>
            <person name="Wedrychowicz H."/>
        </authorList>
    </citation>
    <scope>NUCLEOTIDE SEQUENCE [LARGE SCALE GENOMIC DNA]</scope>
    <source>
        <strain evidence="4 5">GAS138</strain>
    </source>
</reference>
<dbReference type="EMBL" id="LT670817">
    <property type="protein sequence ID" value="SHH02410.1"/>
    <property type="molecule type" value="Genomic_DNA"/>
</dbReference>
<dbReference type="GO" id="GO:0006629">
    <property type="term" value="P:lipid metabolic process"/>
    <property type="evidence" value="ECO:0007669"/>
    <property type="project" value="InterPro"/>
</dbReference>
<gene>
    <name evidence="4" type="ORF">SAMN05443248_3413</name>
</gene>
<evidence type="ECO:0000256" key="1">
    <source>
        <dbReference type="SAM" id="MobiDB-lite"/>
    </source>
</evidence>
<feature type="region of interest" description="Disordered" evidence="1">
    <location>
        <begin position="1"/>
        <end position="20"/>
    </location>
</feature>
<evidence type="ECO:0000259" key="3">
    <source>
        <dbReference type="Pfam" id="PF00487"/>
    </source>
</evidence>
<proteinExistence type="predicted"/>
<evidence type="ECO:0000313" key="5">
    <source>
        <dbReference type="Proteomes" id="UP000189796"/>
    </source>
</evidence>
<keyword evidence="2" id="KW-1133">Transmembrane helix</keyword>
<organism evidence="4 5">
    <name type="scientific">Bradyrhizobium erythrophlei</name>
    <dbReference type="NCBI Taxonomy" id="1437360"/>
    <lineage>
        <taxon>Bacteria</taxon>
        <taxon>Pseudomonadati</taxon>
        <taxon>Pseudomonadota</taxon>
        <taxon>Alphaproteobacteria</taxon>
        <taxon>Hyphomicrobiales</taxon>
        <taxon>Nitrobacteraceae</taxon>
        <taxon>Bradyrhizobium</taxon>
    </lineage>
</organism>